<dbReference type="InterPro" id="IPR008984">
    <property type="entry name" value="SMAD_FHA_dom_sf"/>
</dbReference>
<dbReference type="Gene3D" id="2.60.200.20">
    <property type="match status" value="1"/>
</dbReference>
<reference evidence="5 6" key="2">
    <citation type="journal article" date="2022" name="Mol. Biol. Evol.">
        <title>Comparative Genomics Reveals Insights into the Divergent Evolution of Astigmatic Mites and Household Pest Adaptations.</title>
        <authorList>
            <person name="Xiong Q."/>
            <person name="Wan A.T."/>
            <person name="Liu X."/>
            <person name="Fung C.S."/>
            <person name="Xiao X."/>
            <person name="Malainual N."/>
            <person name="Hou J."/>
            <person name="Wang L."/>
            <person name="Wang M."/>
            <person name="Yang K.Y."/>
            <person name="Cui Y."/>
            <person name="Leung E.L."/>
            <person name="Nong W."/>
            <person name="Shin S.K."/>
            <person name="Au S.W."/>
            <person name="Jeong K.Y."/>
            <person name="Chew F.T."/>
            <person name="Hui J.H."/>
            <person name="Leung T.F."/>
            <person name="Tungtrongchitr A."/>
            <person name="Zhong N."/>
            <person name="Liu Z."/>
            <person name="Tsui S.K."/>
        </authorList>
    </citation>
    <scope>NUCLEOTIDE SEQUENCE [LARGE SCALE GENOMIC DNA]</scope>
    <source>
        <strain evidence="5">Derp</strain>
    </source>
</reference>
<dbReference type="PANTHER" id="PTHR15715">
    <property type="entry name" value="CENTROSOMAL PROTEIN OF 170 KDA"/>
    <property type="match status" value="1"/>
</dbReference>
<gene>
    <name evidence="5" type="ORF">DERP_014649</name>
</gene>
<feature type="region of interest" description="Disordered" evidence="2">
    <location>
        <begin position="936"/>
        <end position="969"/>
    </location>
</feature>
<evidence type="ECO:0000259" key="4">
    <source>
        <dbReference type="PROSITE" id="PS50006"/>
    </source>
</evidence>
<feature type="transmembrane region" description="Helical" evidence="3">
    <location>
        <begin position="576"/>
        <end position="597"/>
    </location>
</feature>
<name>A0ABQ8IUE0_DERPT</name>
<dbReference type="CDD" id="cd22679">
    <property type="entry name" value="FHA_SLMAP"/>
    <property type="match status" value="1"/>
</dbReference>
<keyword evidence="3" id="KW-0472">Membrane</keyword>
<dbReference type="SUPFAM" id="SSF49879">
    <property type="entry name" value="SMAD/FHA domain"/>
    <property type="match status" value="1"/>
</dbReference>
<proteinExistence type="predicted"/>
<dbReference type="InterPro" id="IPR000253">
    <property type="entry name" value="FHA_dom"/>
</dbReference>
<reference evidence="5 6" key="1">
    <citation type="journal article" date="2018" name="J. Allergy Clin. Immunol.">
        <title>High-quality assembly of Dermatophagoides pteronyssinus genome and transcriptome reveals a wide range of novel allergens.</title>
        <authorList>
            <person name="Liu X.Y."/>
            <person name="Yang K.Y."/>
            <person name="Wang M.Q."/>
            <person name="Kwok J.S."/>
            <person name="Zeng X."/>
            <person name="Yang Z."/>
            <person name="Xiao X.J."/>
            <person name="Lau C.P."/>
            <person name="Li Y."/>
            <person name="Huang Z.M."/>
            <person name="Ba J.G."/>
            <person name="Yim A.K."/>
            <person name="Ouyang C.Y."/>
            <person name="Ngai S.M."/>
            <person name="Chan T.F."/>
            <person name="Leung E.L."/>
            <person name="Liu L."/>
            <person name="Liu Z.G."/>
            <person name="Tsui S.K."/>
        </authorList>
    </citation>
    <scope>NUCLEOTIDE SEQUENCE [LARGE SCALE GENOMIC DNA]</scope>
    <source>
        <strain evidence="5">Derp</strain>
    </source>
</reference>
<feature type="non-terminal residue" evidence="5">
    <location>
        <position position="1076"/>
    </location>
</feature>
<organism evidence="5 6">
    <name type="scientific">Dermatophagoides pteronyssinus</name>
    <name type="common">European house dust mite</name>
    <dbReference type="NCBI Taxonomy" id="6956"/>
    <lineage>
        <taxon>Eukaryota</taxon>
        <taxon>Metazoa</taxon>
        <taxon>Ecdysozoa</taxon>
        <taxon>Arthropoda</taxon>
        <taxon>Chelicerata</taxon>
        <taxon>Arachnida</taxon>
        <taxon>Acari</taxon>
        <taxon>Acariformes</taxon>
        <taxon>Sarcoptiformes</taxon>
        <taxon>Astigmata</taxon>
        <taxon>Psoroptidia</taxon>
        <taxon>Analgoidea</taxon>
        <taxon>Pyroglyphidae</taxon>
        <taxon>Dermatophagoidinae</taxon>
        <taxon>Dermatophagoides</taxon>
    </lineage>
</organism>
<dbReference type="PANTHER" id="PTHR15715:SF37">
    <property type="entry name" value="LD47843P"/>
    <property type="match status" value="1"/>
</dbReference>
<evidence type="ECO:0000256" key="1">
    <source>
        <dbReference type="SAM" id="Coils"/>
    </source>
</evidence>
<keyword evidence="1" id="KW-0175">Coiled coil</keyword>
<dbReference type="EMBL" id="NJHN03000118">
    <property type="protein sequence ID" value="KAH9413817.1"/>
    <property type="molecule type" value="Genomic_DNA"/>
</dbReference>
<dbReference type="InterPro" id="IPR051176">
    <property type="entry name" value="Cent_Immune-Sig_Mod"/>
</dbReference>
<evidence type="ECO:0000256" key="3">
    <source>
        <dbReference type="SAM" id="Phobius"/>
    </source>
</evidence>
<dbReference type="Pfam" id="PF00498">
    <property type="entry name" value="FHA"/>
    <property type="match status" value="1"/>
</dbReference>
<keyword evidence="3" id="KW-1133">Transmembrane helix</keyword>
<protein>
    <recommendedName>
        <fullName evidence="4">FHA domain-containing protein</fullName>
    </recommendedName>
</protein>
<keyword evidence="3" id="KW-0812">Transmembrane</keyword>
<feature type="compositionally biased region" description="Polar residues" evidence="2">
    <location>
        <begin position="941"/>
        <end position="969"/>
    </location>
</feature>
<dbReference type="PROSITE" id="PS50006">
    <property type="entry name" value="FHA_DOMAIN"/>
    <property type="match status" value="1"/>
</dbReference>
<feature type="domain" description="FHA" evidence="4">
    <location>
        <begin position="21"/>
        <end position="76"/>
    </location>
</feature>
<evidence type="ECO:0000256" key="2">
    <source>
        <dbReference type="SAM" id="MobiDB-lite"/>
    </source>
</evidence>
<dbReference type="Proteomes" id="UP000887458">
    <property type="component" value="Unassembled WGS sequence"/>
</dbReference>
<comment type="caution">
    <text evidence="5">The sequence shown here is derived from an EMBL/GenBank/DDBJ whole genome shotgun (WGS) entry which is preliminary data.</text>
</comment>
<keyword evidence="6" id="KW-1185">Reference proteome</keyword>
<evidence type="ECO:0000313" key="6">
    <source>
        <dbReference type="Proteomes" id="UP000887458"/>
    </source>
</evidence>
<sequence length="1076" mass="123526">MTKKENSCHFIERRISLAKQAKVGRSIGKTLASLNNAVFDCKVLSRNHAVLWYEEGKFYLKDTCSSNGTFVNGQRLSATNERSLPQVIYSGDCIQFGVEVTEKKNVHSCVIATVRLFHPDGTEATKDNHRLLADGCFGDGEQQFLLNYPNSSIQIPPSQLFDLVCQINQSVRKQTLLEQQLDSTRQAMNEALDSAKNGWRSLVEEDRFLSRIQTLQAQLEVCLIAKNRDSPESSIIEALKLNNLKLIADKEKFEQESKCSLQKALENKIITETNLQTAKTKLNAKIDECRLLQESLDSNVKELKCLAQNCDKLKKEKEELIIKVKRFEDEDLKLKQQKLNTTVGGGQQVITVKKSTTSTNTIPPIMLDQDVQTTIDNIIERISENHQQTQTDYLTESADFIDSISTEQIKSFILNRHELVENHIQPMLNRLSLIKDSVDKQLILMNEKQLNINKIVENLQRKIQEYSILFQQNESLKNQIVRQIENENKLKCDIQCLRIQLEESSNNKHKHSTTTTTANKSDNPVIKLEKSVQIIEEKMSKLIEQNQTLMANNEYLNEAIKSLKEKHELLSLQNQVSFSIAVLPLFVIFVCLVLALYQPLSFIMATFESNTNNNNSNNKKWLNFLDQFIFHCKKCDELITSLINTNDSSSSSSSSSKHLIRLAVCNGFPMELFFYCFVGKTFNKRSFPINYQHCVFMASSSVPIIVQKNHEKLIYLDCDDNNNICQYKPQSLPEMVDITERLLKYPRSLWNRPNDLSSWRTSFSRSNRKFFLESFDLECLFDLESDKNSSNCKFLSVSITKSNNGNKQSIVINPNESKNYSELLTPEFKLSNLFMKRKIRIPFIPTNSMQNLIIQTIPSFEQSKRKKSISYVAKKSASNNEQLSIGKSKMTKSLFNRSSTIPYDPKNHTQIIGSSNTIFKRPQTFKKLADSTKIVKKTRSSKANQSNRKLKQSKNVNSQESLTKVKQSSNMVEKQHELIDDEQTIKDSIVDNLLHIFQSCHSDITLLQKTMDQLFTTFWKNAIKILQPSSMPNISEQIETIIDDSDQDKSQQNTNRSIPCPFCLRYFQDSDSMKYH</sequence>
<feature type="coiled-coil region" evidence="1">
    <location>
        <begin position="296"/>
        <end position="337"/>
    </location>
</feature>
<feature type="coiled-coil region" evidence="1">
    <location>
        <begin position="445"/>
        <end position="573"/>
    </location>
</feature>
<evidence type="ECO:0000313" key="5">
    <source>
        <dbReference type="EMBL" id="KAH9413817.1"/>
    </source>
</evidence>
<dbReference type="SMART" id="SM00240">
    <property type="entry name" value="FHA"/>
    <property type="match status" value="1"/>
</dbReference>
<accession>A0ABQ8IUE0</accession>